<dbReference type="PANTHER" id="PTHR46015">
    <property type="entry name" value="ZGC:172121"/>
    <property type="match status" value="1"/>
</dbReference>
<dbReference type="Gene3D" id="3.20.20.330">
    <property type="entry name" value="Homocysteine-binding-like domain"/>
    <property type="match status" value="1"/>
</dbReference>
<dbReference type="STRING" id="209880.SAMN02910343_00261"/>
<dbReference type="GeneID" id="87755309"/>
<gene>
    <name evidence="8" type="ORF">SAMN02910343_00261</name>
</gene>
<dbReference type="GO" id="GO:0008898">
    <property type="term" value="F:S-adenosylmethionine-homocysteine S-methyltransferase activity"/>
    <property type="evidence" value="ECO:0007669"/>
    <property type="project" value="TreeGrafter"/>
</dbReference>
<dbReference type="EMBL" id="FMXA01000004">
    <property type="protein sequence ID" value="SDA39321.1"/>
    <property type="molecule type" value="Genomic_DNA"/>
</dbReference>
<keyword evidence="9" id="KW-1185">Reference proteome</keyword>
<reference evidence="8 9" key="1">
    <citation type="submission" date="2016-10" db="EMBL/GenBank/DDBJ databases">
        <authorList>
            <person name="de Groot N.N."/>
        </authorList>
    </citation>
    <scope>NUCLEOTIDE SEQUENCE [LARGE SCALE GENOMIC DNA]</scope>
    <source>
        <strain evidence="8 9">DSM 15230</strain>
    </source>
</reference>
<evidence type="ECO:0000256" key="5">
    <source>
        <dbReference type="ARBA" id="ARBA00076752"/>
    </source>
</evidence>
<evidence type="ECO:0000256" key="4">
    <source>
        <dbReference type="ARBA" id="ARBA00022833"/>
    </source>
</evidence>
<dbReference type="GO" id="GO:0008270">
    <property type="term" value="F:zinc ion binding"/>
    <property type="evidence" value="ECO:0007669"/>
    <property type="project" value="InterPro"/>
</dbReference>
<sequence length="318" mass="35478">MRHTLEETLHNTGIMVIDGAMSTALEALGCNLADSLWSAKILAEAPEKIKQVHSDYFKAGADCGITASYQATIPGFMAKGATREEAEGFIRRAVELFKEARSEWWEEEGRESGRTYPLCLGAVGPYGAYLADGSEYRGHYGITRDELEAFHRPRVEILWGAGADLILFETCPSLEEAKVEAGIAEDMGIPYWISFSCQDGGHTCEGTPIEECMKEFEQRDKYPNLQMVGINCTHPQYITELIRRMKSITSLPVAVYPNSGEIYDPVTKTWHGDFVSGRYEQWALEWMEAGASAVGGCCRTVAKHIEEVSHAREKFLNR</sequence>
<dbReference type="RefSeq" id="WP_091363035.1">
    <property type="nucleotide sequence ID" value="NZ_FMXA01000004.1"/>
</dbReference>
<evidence type="ECO:0000313" key="8">
    <source>
        <dbReference type="EMBL" id="SDA39321.1"/>
    </source>
</evidence>
<dbReference type="InterPro" id="IPR003726">
    <property type="entry name" value="HCY_dom"/>
</dbReference>
<dbReference type="GO" id="GO:0032259">
    <property type="term" value="P:methylation"/>
    <property type="evidence" value="ECO:0007669"/>
    <property type="project" value="UniProtKB-KW"/>
</dbReference>
<feature type="binding site" evidence="6">
    <location>
        <position position="232"/>
    </location>
    <ligand>
        <name>Zn(2+)</name>
        <dbReference type="ChEBI" id="CHEBI:29105"/>
    </ligand>
</feature>
<accession>A0A1G5V0A8</accession>
<evidence type="ECO:0000259" key="7">
    <source>
        <dbReference type="PROSITE" id="PS50970"/>
    </source>
</evidence>
<comment type="cofactor">
    <cofactor evidence="6">
        <name>Zn(2+)</name>
        <dbReference type="ChEBI" id="CHEBI:29105"/>
    </cofactor>
</comment>
<keyword evidence="1 6" id="KW-0489">Methyltransferase</keyword>
<dbReference type="SUPFAM" id="SSF82282">
    <property type="entry name" value="Homocysteine S-methyltransferase"/>
    <property type="match status" value="1"/>
</dbReference>
<evidence type="ECO:0000313" key="9">
    <source>
        <dbReference type="Proteomes" id="UP000199689"/>
    </source>
</evidence>
<evidence type="ECO:0000256" key="1">
    <source>
        <dbReference type="ARBA" id="ARBA00022603"/>
    </source>
</evidence>
<keyword evidence="2 6" id="KW-0808">Transferase</keyword>
<evidence type="ECO:0000256" key="2">
    <source>
        <dbReference type="ARBA" id="ARBA00022679"/>
    </source>
</evidence>
<evidence type="ECO:0000256" key="3">
    <source>
        <dbReference type="ARBA" id="ARBA00022723"/>
    </source>
</evidence>
<dbReference type="Pfam" id="PF02574">
    <property type="entry name" value="S-methyl_trans"/>
    <property type="match status" value="1"/>
</dbReference>
<proteinExistence type="predicted"/>
<organism evidence="8 9">
    <name type="scientific">Allisonella histaminiformans</name>
    <dbReference type="NCBI Taxonomy" id="209880"/>
    <lineage>
        <taxon>Bacteria</taxon>
        <taxon>Bacillati</taxon>
        <taxon>Bacillota</taxon>
        <taxon>Negativicutes</taxon>
        <taxon>Veillonellales</taxon>
        <taxon>Veillonellaceae</taxon>
        <taxon>Allisonella</taxon>
    </lineage>
</organism>
<dbReference type="FunFam" id="3.20.20.330:FF:000002">
    <property type="entry name" value="Homocysteine S-methyltransferase"/>
    <property type="match status" value="1"/>
</dbReference>
<feature type="domain" description="Hcy-binding" evidence="7">
    <location>
        <begin position="3"/>
        <end position="312"/>
    </location>
</feature>
<dbReference type="GO" id="GO:0009086">
    <property type="term" value="P:methionine biosynthetic process"/>
    <property type="evidence" value="ECO:0007669"/>
    <property type="project" value="InterPro"/>
</dbReference>
<feature type="binding site" evidence="6">
    <location>
        <position position="298"/>
    </location>
    <ligand>
        <name>Zn(2+)</name>
        <dbReference type="ChEBI" id="CHEBI:29105"/>
    </ligand>
</feature>
<dbReference type="InterPro" id="IPR051486">
    <property type="entry name" value="Hcy_S-methyltransferase"/>
</dbReference>
<keyword evidence="3 6" id="KW-0479">Metal-binding</keyword>
<dbReference type="PROSITE" id="PS50970">
    <property type="entry name" value="HCY"/>
    <property type="match status" value="1"/>
</dbReference>
<dbReference type="OrthoDB" id="9803687at2"/>
<protein>
    <recommendedName>
        <fullName evidence="5">S-methylmethionine:homocysteine methyltransferase</fullName>
    </recommendedName>
</protein>
<dbReference type="GO" id="GO:0033528">
    <property type="term" value="P:S-methylmethionine cycle"/>
    <property type="evidence" value="ECO:0007669"/>
    <property type="project" value="TreeGrafter"/>
</dbReference>
<feature type="binding site" evidence="6">
    <location>
        <position position="297"/>
    </location>
    <ligand>
        <name>Zn(2+)</name>
        <dbReference type="ChEBI" id="CHEBI:29105"/>
    </ligand>
</feature>
<dbReference type="AlphaFoldDB" id="A0A1G5V0A8"/>
<name>A0A1G5V0A8_9FIRM</name>
<dbReference type="InterPro" id="IPR036589">
    <property type="entry name" value="HCY_dom_sf"/>
</dbReference>
<dbReference type="PANTHER" id="PTHR46015:SF1">
    <property type="entry name" value="HOMOCYSTEINE S-METHYLTRANSFERASE-LIKE ISOFORM 1"/>
    <property type="match status" value="1"/>
</dbReference>
<dbReference type="NCBIfam" id="NF007020">
    <property type="entry name" value="PRK09485.1"/>
    <property type="match status" value="1"/>
</dbReference>
<evidence type="ECO:0000256" key="6">
    <source>
        <dbReference type="PROSITE-ProRule" id="PRU00333"/>
    </source>
</evidence>
<keyword evidence="4 6" id="KW-0862">Zinc</keyword>
<dbReference type="Proteomes" id="UP000199689">
    <property type="component" value="Unassembled WGS sequence"/>
</dbReference>